<keyword evidence="7" id="KW-0285">Flavoprotein</keyword>
<dbReference type="PANTHER" id="PTHR11552:SF147">
    <property type="entry name" value="CHOLINE DEHYDROGENASE, MITOCHONDRIAL"/>
    <property type="match status" value="1"/>
</dbReference>
<comment type="subcellular location">
    <subcellularLocation>
        <location evidence="2">Secreted</location>
    </subcellularLocation>
</comment>
<evidence type="ECO:0000256" key="15">
    <source>
        <dbReference type="PIRSR" id="PIRSR000137-1"/>
    </source>
</evidence>
<dbReference type="OrthoDB" id="269227at2759"/>
<evidence type="ECO:0000256" key="14">
    <source>
        <dbReference type="ARBA" id="ARBA00034059"/>
    </source>
</evidence>
<gene>
    <name evidence="18" type="ORF">BDQ12DRAFT_690659</name>
</gene>
<evidence type="ECO:0000256" key="11">
    <source>
        <dbReference type="ARBA" id="ARBA00034010"/>
    </source>
</evidence>
<evidence type="ECO:0000259" key="17">
    <source>
        <dbReference type="PROSITE" id="PS00624"/>
    </source>
</evidence>
<dbReference type="Proteomes" id="UP000308652">
    <property type="component" value="Unassembled WGS sequence"/>
</dbReference>
<feature type="domain" description="Glucose-methanol-choline oxidoreductase N-terminal" evidence="17">
    <location>
        <begin position="309"/>
        <end position="323"/>
    </location>
</feature>
<evidence type="ECO:0000256" key="4">
    <source>
        <dbReference type="ARBA" id="ARBA00011245"/>
    </source>
</evidence>
<dbReference type="PIRSF" id="PIRSF000137">
    <property type="entry name" value="Alcohol_oxidase"/>
    <property type="match status" value="1"/>
</dbReference>
<evidence type="ECO:0000256" key="8">
    <source>
        <dbReference type="ARBA" id="ARBA00022827"/>
    </source>
</evidence>
<dbReference type="GO" id="GO:0033718">
    <property type="term" value="F:pyranose dehydrogenase (acceptor) activity"/>
    <property type="evidence" value="ECO:0007669"/>
    <property type="project" value="UniProtKB-EC"/>
</dbReference>
<dbReference type="InterPro" id="IPR000172">
    <property type="entry name" value="GMC_OxRdtase_N"/>
</dbReference>
<organism evidence="18 19">
    <name type="scientific">Crucibulum laeve</name>
    <dbReference type="NCBI Taxonomy" id="68775"/>
    <lineage>
        <taxon>Eukaryota</taxon>
        <taxon>Fungi</taxon>
        <taxon>Dikarya</taxon>
        <taxon>Basidiomycota</taxon>
        <taxon>Agaricomycotina</taxon>
        <taxon>Agaricomycetes</taxon>
        <taxon>Agaricomycetidae</taxon>
        <taxon>Agaricales</taxon>
        <taxon>Agaricineae</taxon>
        <taxon>Nidulariaceae</taxon>
        <taxon>Crucibulum</taxon>
    </lineage>
</organism>
<dbReference type="GO" id="GO:0050660">
    <property type="term" value="F:flavin adenine dinucleotide binding"/>
    <property type="evidence" value="ECO:0007669"/>
    <property type="project" value="InterPro"/>
</dbReference>
<dbReference type="PANTHER" id="PTHR11552">
    <property type="entry name" value="GLUCOSE-METHANOL-CHOLINE GMC OXIDOREDUCTASE"/>
    <property type="match status" value="1"/>
</dbReference>
<evidence type="ECO:0000256" key="12">
    <source>
        <dbReference type="ARBA" id="ARBA00034029"/>
    </source>
</evidence>
<dbReference type="STRING" id="68775.A0A5C3LN24"/>
<dbReference type="GO" id="GO:0005576">
    <property type="term" value="C:extracellular region"/>
    <property type="evidence" value="ECO:0007669"/>
    <property type="project" value="UniProtKB-SubCell"/>
</dbReference>
<evidence type="ECO:0000256" key="2">
    <source>
        <dbReference type="ARBA" id="ARBA00004613"/>
    </source>
</evidence>
<dbReference type="PROSITE" id="PS00624">
    <property type="entry name" value="GMC_OXRED_2"/>
    <property type="match status" value="1"/>
</dbReference>
<dbReference type="SUPFAM" id="SSF54373">
    <property type="entry name" value="FAD-linked reductases, C-terminal domain"/>
    <property type="match status" value="1"/>
</dbReference>
<comment type="subunit">
    <text evidence="4">Monomer.</text>
</comment>
<comment type="similarity">
    <text evidence="3">Belongs to the GMC oxidoreductase family.</text>
</comment>
<dbReference type="Gene3D" id="3.50.50.60">
    <property type="entry name" value="FAD/NAD(P)-binding domain"/>
    <property type="match status" value="1"/>
</dbReference>
<evidence type="ECO:0000256" key="13">
    <source>
        <dbReference type="ARBA" id="ARBA00034050"/>
    </source>
</evidence>
<dbReference type="InterPro" id="IPR007867">
    <property type="entry name" value="GMC_OxRtase_C"/>
</dbReference>
<name>A0A5C3LN24_9AGAR</name>
<protein>
    <recommendedName>
        <fullName evidence="5">pyranose dehydrogenase (acceptor)</fullName>
        <ecNumber evidence="5">1.1.99.29</ecNumber>
    </recommendedName>
</protein>
<evidence type="ECO:0000256" key="3">
    <source>
        <dbReference type="ARBA" id="ARBA00010790"/>
    </source>
</evidence>
<dbReference type="SUPFAM" id="SSF51905">
    <property type="entry name" value="FAD/NAD(P)-binding domain"/>
    <property type="match status" value="1"/>
</dbReference>
<dbReference type="InterPro" id="IPR036188">
    <property type="entry name" value="FAD/NAD-bd_sf"/>
</dbReference>
<evidence type="ECO:0000256" key="9">
    <source>
        <dbReference type="ARBA" id="ARBA00024699"/>
    </source>
</evidence>
<evidence type="ECO:0000256" key="5">
    <source>
        <dbReference type="ARBA" id="ARBA00013177"/>
    </source>
</evidence>
<evidence type="ECO:0000256" key="6">
    <source>
        <dbReference type="ARBA" id="ARBA00022525"/>
    </source>
</evidence>
<feature type="active site" description="Proton acceptor" evidence="15">
    <location>
        <position position="576"/>
    </location>
</feature>
<evidence type="ECO:0000313" key="19">
    <source>
        <dbReference type="Proteomes" id="UP000308652"/>
    </source>
</evidence>
<dbReference type="EMBL" id="ML213642">
    <property type="protein sequence ID" value="TFK33728.1"/>
    <property type="molecule type" value="Genomic_DNA"/>
</dbReference>
<comment type="cofactor">
    <cofactor evidence="1 16">
        <name>FAD</name>
        <dbReference type="ChEBI" id="CHEBI:57692"/>
    </cofactor>
</comment>
<evidence type="ECO:0000256" key="10">
    <source>
        <dbReference type="ARBA" id="ARBA00033986"/>
    </source>
</evidence>
<feature type="binding site" evidence="16">
    <location>
        <position position="118"/>
    </location>
    <ligand>
        <name>FAD</name>
        <dbReference type="ChEBI" id="CHEBI:57692"/>
    </ligand>
</feature>
<comment type="catalytic activity">
    <reaction evidence="11">
        <text>pyranose + acceptor = pyranos-2,3-diulose + reduced acceptor.</text>
        <dbReference type="EC" id="1.1.99.29"/>
    </reaction>
</comment>
<keyword evidence="19" id="KW-1185">Reference proteome</keyword>
<evidence type="ECO:0000256" key="7">
    <source>
        <dbReference type="ARBA" id="ARBA00022630"/>
    </source>
</evidence>
<comment type="function">
    <text evidence="9">Catalyzes the single-oxidation or sequential double oxidation reaction of carbohydrates primarily at carbon-2 and/or carbon-3 with the concomitant reduction of the flavin. The enzyme exhibits a broad sugar substrate specificity, oxidizing different aldopyranoses to the corresponding C-1, C-2, C-3 or C-1,2, C-2,3 and C-3,4 (di)dehydro sugars with substrate-specific regioselectivity. Accepts only a narrow range of electron acceptors such as substituted benzoquinones and complexed metal ions and reacts extremely slowly with O(2) as acceptor. May play a role in the natural recycling of plant matter by oxidizing all major monosaccharides in lignocellulose and by reducing quinone compounds or reactive radical species generated during lignin depolymerization.</text>
</comment>
<dbReference type="InterPro" id="IPR012132">
    <property type="entry name" value="GMC_OxRdtase"/>
</dbReference>
<keyword evidence="6" id="KW-0964">Secreted</keyword>
<sequence length="598" mass="64810">MRLYNIVTGRGFWQVAFFAFQVKGAIFQSAKDLPTVDYDFIVIGGGNAGNVVVNRLTENPKINVLLIEAGPSNEGFTDAVIPFLCTMTAPDTAMDWNFTTTPQTALNGREIIYPRGHVLGGSTSINYMAHLRGTTSDWNRYASITGDNGWSWDSLQPYFRKLERWTPPVDGHNTTGQFDPTIHGTDGMLPISLPGFSQSIDDRIIETTKQLSNEFPFNEDMNSGNHLGIGWVQASINKGRRSSSATEYLSDQFIKRPNLHIIVNTRVTRLVKTSVQRGIPVFTTVEFTQSTDGPRSHLTAKKEIILSAGTVGTPHILLHSGIGDFSSLSKLGIAPLVNLPDVGKNLSDHPLLENSWLANSTNTFEAVARSPAMAMAEWNATQQGPLVDTVVNHLGWLRLPDNATIFEKFDDPSSGANTAHFEFLISNGLLSASIPSTGNFMSITTGVVSPVSRGSVTLATSNPFDSPLIDPGYLTSEFDLFTMKSAVRSAQRFLSAPIWNGYIIAPVNGLENTTTDAGLEAYIRANTVTIFHPVGTAAMSPRGSSHGVVDPDLLVKGVVGLRVVDLSVLPIVPAAHTQAPAYIIAERASDIIKAAWKL</sequence>
<keyword evidence="8 16" id="KW-0274">FAD</keyword>
<reference evidence="18 19" key="1">
    <citation type="journal article" date="2019" name="Nat. Ecol. Evol.">
        <title>Megaphylogeny resolves global patterns of mushroom evolution.</title>
        <authorList>
            <person name="Varga T."/>
            <person name="Krizsan K."/>
            <person name="Foldi C."/>
            <person name="Dima B."/>
            <person name="Sanchez-Garcia M."/>
            <person name="Sanchez-Ramirez S."/>
            <person name="Szollosi G.J."/>
            <person name="Szarkandi J.G."/>
            <person name="Papp V."/>
            <person name="Albert L."/>
            <person name="Andreopoulos W."/>
            <person name="Angelini C."/>
            <person name="Antonin V."/>
            <person name="Barry K.W."/>
            <person name="Bougher N.L."/>
            <person name="Buchanan P."/>
            <person name="Buyck B."/>
            <person name="Bense V."/>
            <person name="Catcheside P."/>
            <person name="Chovatia M."/>
            <person name="Cooper J."/>
            <person name="Damon W."/>
            <person name="Desjardin D."/>
            <person name="Finy P."/>
            <person name="Geml J."/>
            <person name="Haridas S."/>
            <person name="Hughes K."/>
            <person name="Justo A."/>
            <person name="Karasinski D."/>
            <person name="Kautmanova I."/>
            <person name="Kiss B."/>
            <person name="Kocsube S."/>
            <person name="Kotiranta H."/>
            <person name="LaButti K.M."/>
            <person name="Lechner B.E."/>
            <person name="Liimatainen K."/>
            <person name="Lipzen A."/>
            <person name="Lukacs Z."/>
            <person name="Mihaltcheva S."/>
            <person name="Morgado L.N."/>
            <person name="Niskanen T."/>
            <person name="Noordeloos M.E."/>
            <person name="Ohm R.A."/>
            <person name="Ortiz-Santana B."/>
            <person name="Ovrebo C."/>
            <person name="Racz N."/>
            <person name="Riley R."/>
            <person name="Savchenko A."/>
            <person name="Shiryaev A."/>
            <person name="Soop K."/>
            <person name="Spirin V."/>
            <person name="Szebenyi C."/>
            <person name="Tomsovsky M."/>
            <person name="Tulloss R.E."/>
            <person name="Uehling J."/>
            <person name="Grigoriev I.V."/>
            <person name="Vagvolgyi C."/>
            <person name="Papp T."/>
            <person name="Martin F.M."/>
            <person name="Miettinen O."/>
            <person name="Hibbett D.S."/>
            <person name="Nagy L.G."/>
        </authorList>
    </citation>
    <scope>NUCLEOTIDE SEQUENCE [LARGE SCALE GENOMIC DNA]</scope>
    <source>
        <strain evidence="18 19">CBS 166.37</strain>
    </source>
</reference>
<dbReference type="Pfam" id="PF05199">
    <property type="entry name" value="GMC_oxred_C"/>
    <property type="match status" value="1"/>
</dbReference>
<feature type="active site" description="Proton donor" evidence="15">
    <location>
        <position position="532"/>
    </location>
</feature>
<comment type="catalytic activity">
    <reaction evidence="12">
        <text>pyranose + acceptor = pyranos-3-ulose + reduced acceptor.</text>
        <dbReference type="EC" id="1.1.99.29"/>
    </reaction>
</comment>
<evidence type="ECO:0000313" key="18">
    <source>
        <dbReference type="EMBL" id="TFK33728.1"/>
    </source>
</evidence>
<dbReference type="AlphaFoldDB" id="A0A5C3LN24"/>
<evidence type="ECO:0000256" key="1">
    <source>
        <dbReference type="ARBA" id="ARBA00001974"/>
    </source>
</evidence>
<proteinExistence type="inferred from homology"/>
<comment type="catalytic activity">
    <reaction evidence="10">
        <text>pyranose + acceptor = pyranos-2-ulose + reduced acceptor.</text>
        <dbReference type="EC" id="1.1.99.29"/>
    </reaction>
</comment>
<comment type="catalytic activity">
    <reaction evidence="14">
        <text>a pyranoside + acceptor = a pyranosid-3,4-diulose + reduced acceptor.</text>
        <dbReference type="EC" id="1.1.99.29"/>
    </reaction>
</comment>
<evidence type="ECO:0000256" key="16">
    <source>
        <dbReference type="PIRSR" id="PIRSR000137-2"/>
    </source>
</evidence>
<comment type="catalytic activity">
    <reaction evidence="13">
        <text>a pyranoside + acceptor = a pyranosid-3-ulose + reduced acceptor.</text>
        <dbReference type="EC" id="1.1.99.29"/>
    </reaction>
</comment>
<dbReference type="Pfam" id="PF00732">
    <property type="entry name" value="GMC_oxred_N"/>
    <property type="match status" value="1"/>
</dbReference>
<feature type="binding site" evidence="16">
    <location>
        <position position="267"/>
    </location>
    <ligand>
        <name>FAD</name>
        <dbReference type="ChEBI" id="CHEBI:57692"/>
    </ligand>
</feature>
<dbReference type="Gene3D" id="3.30.560.10">
    <property type="entry name" value="Glucose Oxidase, domain 3"/>
    <property type="match status" value="1"/>
</dbReference>
<dbReference type="EC" id="1.1.99.29" evidence="5"/>
<accession>A0A5C3LN24</accession>